<evidence type="ECO:0000256" key="1">
    <source>
        <dbReference type="SAM" id="Phobius"/>
    </source>
</evidence>
<reference evidence="2 3" key="1">
    <citation type="journal article" date="2016" name="Nat. Commun.">
        <title>Thousands of microbial genomes shed light on interconnected biogeochemical processes in an aquifer system.</title>
        <authorList>
            <person name="Anantharaman K."/>
            <person name="Brown C.T."/>
            <person name="Hug L.A."/>
            <person name="Sharon I."/>
            <person name="Castelle C.J."/>
            <person name="Probst A.J."/>
            <person name="Thomas B.C."/>
            <person name="Singh A."/>
            <person name="Wilkins M.J."/>
            <person name="Karaoz U."/>
            <person name="Brodie E.L."/>
            <person name="Williams K.H."/>
            <person name="Hubbard S.S."/>
            <person name="Banfield J.F."/>
        </authorList>
    </citation>
    <scope>NUCLEOTIDE SEQUENCE [LARGE SCALE GENOMIC DNA]</scope>
</reference>
<evidence type="ECO:0000313" key="3">
    <source>
        <dbReference type="Proteomes" id="UP000179018"/>
    </source>
</evidence>
<dbReference type="STRING" id="1802516.A3A75_02440"/>
<dbReference type="Proteomes" id="UP000179018">
    <property type="component" value="Unassembled WGS sequence"/>
</dbReference>
<keyword evidence="1" id="KW-0472">Membrane</keyword>
<name>A0A1F8BC31_9BACT</name>
<evidence type="ECO:0000313" key="2">
    <source>
        <dbReference type="EMBL" id="OGM60925.1"/>
    </source>
</evidence>
<accession>A0A1F8BC31</accession>
<proteinExistence type="predicted"/>
<comment type="caution">
    <text evidence="2">The sequence shown here is derived from an EMBL/GenBank/DDBJ whole genome shotgun (WGS) entry which is preliminary data.</text>
</comment>
<keyword evidence="1" id="KW-0812">Transmembrane</keyword>
<gene>
    <name evidence="2" type="ORF">A3A75_02440</name>
</gene>
<organism evidence="2 3">
    <name type="scientific">Candidatus Woesebacteria bacterium RIFCSPLOWO2_01_FULL_39_10</name>
    <dbReference type="NCBI Taxonomy" id="1802516"/>
    <lineage>
        <taxon>Bacteria</taxon>
        <taxon>Candidatus Woeseibacteriota</taxon>
    </lineage>
</organism>
<feature type="transmembrane region" description="Helical" evidence="1">
    <location>
        <begin position="18"/>
        <end position="37"/>
    </location>
</feature>
<dbReference type="EMBL" id="MGHC01000004">
    <property type="protein sequence ID" value="OGM60925.1"/>
    <property type="molecule type" value="Genomic_DNA"/>
</dbReference>
<sequence length="114" mass="12999">MATHKEGRFTPKVDSPGLFILLVIFLFISLSILLLGLKNWRNEKTTQKEQVELPKEQSPEDESLSEYFKEEFAEKEKVNTKTDEYLLGDPFREICNSTSGDGKPAITSNTVCLR</sequence>
<protein>
    <submittedName>
        <fullName evidence="2">Uncharacterized protein</fullName>
    </submittedName>
</protein>
<dbReference type="AlphaFoldDB" id="A0A1F8BC31"/>
<keyword evidence="1" id="KW-1133">Transmembrane helix</keyword>